<evidence type="ECO:0000256" key="1">
    <source>
        <dbReference type="ARBA" id="ARBA00023125"/>
    </source>
</evidence>
<dbReference type="SUPFAM" id="SSF51306">
    <property type="entry name" value="LexA/Signal peptidase"/>
    <property type="match status" value="1"/>
</dbReference>
<dbReference type="Gene3D" id="1.10.260.40">
    <property type="entry name" value="lambda repressor-like DNA-binding domains"/>
    <property type="match status" value="1"/>
</dbReference>
<dbReference type="CDD" id="cd06529">
    <property type="entry name" value="S24_LexA-like"/>
    <property type="match status" value="1"/>
</dbReference>
<reference evidence="3 4" key="1">
    <citation type="submission" date="2020-04" db="EMBL/GenBank/DDBJ databases">
        <title>Collinsella sp. KGMB02528 nov., an anaerobic actinobacterium isolated from human feces.</title>
        <authorList>
            <person name="Han K.-I."/>
            <person name="Eom M.K."/>
            <person name="Kim J.-S."/>
            <person name="Lee K.C."/>
            <person name="Suh M.K."/>
            <person name="Park S.-H."/>
            <person name="Lee J.H."/>
            <person name="Kang S.W."/>
            <person name="Park J.-E."/>
            <person name="Oh B.S."/>
            <person name="Yu S.Y."/>
            <person name="Choi S.-H."/>
            <person name="Lee D.H."/>
            <person name="Yoon H."/>
            <person name="Kim B.-Y."/>
            <person name="Lee J.H."/>
            <person name="Lee J.-S."/>
        </authorList>
    </citation>
    <scope>NUCLEOTIDE SEQUENCE [LARGE SCALE GENOMIC DNA]</scope>
    <source>
        <strain evidence="3 4">KGMB02528</strain>
    </source>
</reference>
<dbReference type="Pfam" id="PF00717">
    <property type="entry name" value="Peptidase_S24"/>
    <property type="match status" value="1"/>
</dbReference>
<dbReference type="SMART" id="SM00530">
    <property type="entry name" value="HTH_XRE"/>
    <property type="match status" value="1"/>
</dbReference>
<protein>
    <submittedName>
        <fullName evidence="3">LexA family transcriptional regulator</fullName>
    </submittedName>
</protein>
<dbReference type="Proteomes" id="UP000546970">
    <property type="component" value="Unassembled WGS sequence"/>
</dbReference>
<dbReference type="InterPro" id="IPR015927">
    <property type="entry name" value="Peptidase_S24_S26A/B/C"/>
</dbReference>
<dbReference type="Gene3D" id="2.10.109.10">
    <property type="entry name" value="Umud Fragment, subunit A"/>
    <property type="match status" value="1"/>
</dbReference>
<sequence length="210" mass="23383">MEIGDNLRRLRTCAGLTQQEIADKLDVSRVAIGQWEADKSMPRKGNLEQLADLFNVTVADLMGEEAQGVRPRPAEYATLPVLVAGHAGEFTDEFGPDEVADVPLSVLERVNDPDAYLMRVRGDCMNRRFCDGENALLSPRCEPRNGDAVAAEYNGEMILRSYYRGASTLVLSPDSYEEGFTDIVFDDPESAPVELRGVVKWHQASEVRRY</sequence>
<feature type="domain" description="HTH cro/C1-type" evidence="2">
    <location>
        <begin position="7"/>
        <end position="61"/>
    </location>
</feature>
<keyword evidence="4" id="KW-1185">Reference proteome</keyword>
<evidence type="ECO:0000259" key="2">
    <source>
        <dbReference type="PROSITE" id="PS50943"/>
    </source>
</evidence>
<comment type="caution">
    <text evidence="3">The sequence shown here is derived from an EMBL/GenBank/DDBJ whole genome shotgun (WGS) entry which is preliminary data.</text>
</comment>
<dbReference type="EMBL" id="JABBCP010000002">
    <property type="protein sequence ID" value="NMF55712.1"/>
    <property type="molecule type" value="Genomic_DNA"/>
</dbReference>
<dbReference type="PANTHER" id="PTHR46558:SF13">
    <property type="entry name" value="HTH-TYPE TRANSCRIPTIONAL REGULATOR IMMR"/>
    <property type="match status" value="1"/>
</dbReference>
<evidence type="ECO:0000313" key="4">
    <source>
        <dbReference type="Proteomes" id="UP000546970"/>
    </source>
</evidence>
<proteinExistence type="predicted"/>
<dbReference type="GO" id="GO:0003677">
    <property type="term" value="F:DNA binding"/>
    <property type="evidence" value="ECO:0007669"/>
    <property type="project" value="UniProtKB-KW"/>
</dbReference>
<dbReference type="CDD" id="cd00093">
    <property type="entry name" value="HTH_XRE"/>
    <property type="match status" value="1"/>
</dbReference>
<evidence type="ECO:0000313" key="3">
    <source>
        <dbReference type="EMBL" id="NMF55712.1"/>
    </source>
</evidence>
<keyword evidence="1" id="KW-0238">DNA-binding</keyword>
<dbReference type="SUPFAM" id="SSF47413">
    <property type="entry name" value="lambda repressor-like DNA-binding domains"/>
    <property type="match status" value="1"/>
</dbReference>
<dbReference type="InterPro" id="IPR036286">
    <property type="entry name" value="LexA/Signal_pep-like_sf"/>
</dbReference>
<accession>A0A7X9YHQ1</accession>
<dbReference type="RefSeq" id="WP_169277338.1">
    <property type="nucleotide sequence ID" value="NZ_JABBCP010000002.1"/>
</dbReference>
<name>A0A7X9YHQ1_9ACTN</name>
<dbReference type="PANTHER" id="PTHR46558">
    <property type="entry name" value="TRACRIPTIONAL REGULATORY PROTEIN-RELATED-RELATED"/>
    <property type="match status" value="1"/>
</dbReference>
<dbReference type="InterPro" id="IPR001387">
    <property type="entry name" value="Cro/C1-type_HTH"/>
</dbReference>
<gene>
    <name evidence="3" type="ORF">HF320_05140</name>
</gene>
<dbReference type="InterPro" id="IPR039418">
    <property type="entry name" value="LexA-like"/>
</dbReference>
<dbReference type="Pfam" id="PF01381">
    <property type="entry name" value="HTH_3"/>
    <property type="match status" value="1"/>
</dbReference>
<organism evidence="3 4">
    <name type="scientific">Collinsella acetigenes</name>
    <dbReference type="NCBI Taxonomy" id="2713419"/>
    <lineage>
        <taxon>Bacteria</taxon>
        <taxon>Bacillati</taxon>
        <taxon>Actinomycetota</taxon>
        <taxon>Coriobacteriia</taxon>
        <taxon>Coriobacteriales</taxon>
        <taxon>Coriobacteriaceae</taxon>
        <taxon>Collinsella</taxon>
    </lineage>
</organism>
<dbReference type="PROSITE" id="PS50943">
    <property type="entry name" value="HTH_CROC1"/>
    <property type="match status" value="1"/>
</dbReference>
<dbReference type="AlphaFoldDB" id="A0A7X9YHQ1"/>
<dbReference type="InterPro" id="IPR010982">
    <property type="entry name" value="Lambda_DNA-bd_dom_sf"/>
</dbReference>